<dbReference type="RefSeq" id="WP_189424493.1">
    <property type="nucleotide sequence ID" value="NZ_BMZE01000001.1"/>
</dbReference>
<dbReference type="InterPro" id="IPR003959">
    <property type="entry name" value="ATPase_AAA_core"/>
</dbReference>
<organism evidence="2 3">
    <name type="scientific">Devosia pacifica</name>
    <dbReference type="NCBI Taxonomy" id="1335967"/>
    <lineage>
        <taxon>Bacteria</taxon>
        <taxon>Pseudomonadati</taxon>
        <taxon>Pseudomonadota</taxon>
        <taxon>Alphaproteobacteria</taxon>
        <taxon>Hyphomicrobiales</taxon>
        <taxon>Devosiaceae</taxon>
        <taxon>Devosia</taxon>
    </lineage>
</organism>
<dbReference type="GO" id="GO:0030163">
    <property type="term" value="P:protein catabolic process"/>
    <property type="evidence" value="ECO:0007669"/>
    <property type="project" value="InterPro"/>
</dbReference>
<dbReference type="GO" id="GO:0016887">
    <property type="term" value="F:ATP hydrolysis activity"/>
    <property type="evidence" value="ECO:0007669"/>
    <property type="project" value="InterPro"/>
</dbReference>
<reference evidence="2" key="2">
    <citation type="submission" date="2020-09" db="EMBL/GenBank/DDBJ databases">
        <authorList>
            <person name="Sun Q."/>
            <person name="Kim S."/>
        </authorList>
    </citation>
    <scope>NUCLEOTIDE SEQUENCE</scope>
    <source>
        <strain evidence="2">KCTC 32437</strain>
    </source>
</reference>
<dbReference type="Proteomes" id="UP000646579">
    <property type="component" value="Unassembled WGS sequence"/>
</dbReference>
<accession>A0A918S1W2</accession>
<dbReference type="GO" id="GO:0005524">
    <property type="term" value="F:ATP binding"/>
    <property type="evidence" value="ECO:0007669"/>
    <property type="project" value="InterPro"/>
</dbReference>
<sequence>MTKETASDAARVDPAIVSVIRKRLADHDVIRAGKLPTLPELLAGAPFYRERLDLDIQIFCDDLLAVPGKLSALEKRMQVEKGSTASALKRLRDTCSADALKDAGEILERLDHHDWPRLDVYLACSGDSEARDRVADYIEDDSDWLGIRSPRIINGSLFRALVIRGLRSESPAGSMADYLTRGLREASALAEGYGEYTAAVDELQRQKLAENEAKIADIQADADFLERVLEDRGEIRPAPALVVVPALTDGGSSGRKDVVKAWKDTAGRPLPLVGRGDIAEQRRQLVERWPHAADVIDIILGDLAASETVRFRPTLLVGAPGSGKSSLARALCEIVGLPVELYSLAGVHDASLMGTSAQWATSRESVPLQLIKRSGRASVGVVWDEVEKPGTRTENGNALDALLPLLEIDQARRFRDLALEVECDLSAVSHFATANSLEGVPAPLRDRMRILTMPSPGWHHIGSLSRQIIERVSKERGIDPRFFEPLAQDEIDLVRQAWPGGSLRQLTRIVTTILDGREQLMGRC</sequence>
<dbReference type="EMBL" id="BMZE01000001">
    <property type="protein sequence ID" value="GHA19256.1"/>
    <property type="molecule type" value="Genomic_DNA"/>
</dbReference>
<protein>
    <recommendedName>
        <fullName evidence="1">ATPase AAA-type core domain-containing protein</fullName>
    </recommendedName>
</protein>
<dbReference type="InterPro" id="IPR027417">
    <property type="entry name" value="P-loop_NTPase"/>
</dbReference>
<name>A0A918S1W2_9HYPH</name>
<dbReference type="InterPro" id="IPR027065">
    <property type="entry name" value="Lon_Prtase"/>
</dbReference>
<dbReference type="Pfam" id="PF00004">
    <property type="entry name" value="AAA"/>
    <property type="match status" value="1"/>
</dbReference>
<evidence type="ECO:0000259" key="1">
    <source>
        <dbReference type="Pfam" id="PF00004"/>
    </source>
</evidence>
<keyword evidence="3" id="KW-1185">Reference proteome</keyword>
<feature type="domain" description="ATPase AAA-type core" evidence="1">
    <location>
        <begin position="315"/>
        <end position="450"/>
    </location>
</feature>
<gene>
    <name evidence="2" type="ORF">GCM10007989_13440</name>
</gene>
<dbReference type="AlphaFoldDB" id="A0A918S1W2"/>
<dbReference type="GO" id="GO:0004176">
    <property type="term" value="F:ATP-dependent peptidase activity"/>
    <property type="evidence" value="ECO:0007669"/>
    <property type="project" value="InterPro"/>
</dbReference>
<dbReference type="SUPFAM" id="SSF52540">
    <property type="entry name" value="P-loop containing nucleoside triphosphate hydrolases"/>
    <property type="match status" value="1"/>
</dbReference>
<proteinExistence type="predicted"/>
<evidence type="ECO:0000313" key="3">
    <source>
        <dbReference type="Proteomes" id="UP000646579"/>
    </source>
</evidence>
<dbReference type="Gene3D" id="3.40.50.300">
    <property type="entry name" value="P-loop containing nucleotide triphosphate hydrolases"/>
    <property type="match status" value="1"/>
</dbReference>
<reference evidence="2" key="1">
    <citation type="journal article" date="2014" name="Int. J. Syst. Evol. Microbiol.">
        <title>Complete genome sequence of Corynebacterium casei LMG S-19264T (=DSM 44701T), isolated from a smear-ripened cheese.</title>
        <authorList>
            <consortium name="US DOE Joint Genome Institute (JGI-PGF)"/>
            <person name="Walter F."/>
            <person name="Albersmeier A."/>
            <person name="Kalinowski J."/>
            <person name="Ruckert C."/>
        </authorList>
    </citation>
    <scope>NUCLEOTIDE SEQUENCE</scope>
    <source>
        <strain evidence="2">KCTC 32437</strain>
    </source>
</reference>
<comment type="caution">
    <text evidence="2">The sequence shown here is derived from an EMBL/GenBank/DDBJ whole genome shotgun (WGS) entry which is preliminary data.</text>
</comment>
<dbReference type="PANTHER" id="PTHR10046">
    <property type="entry name" value="ATP DEPENDENT LON PROTEASE FAMILY MEMBER"/>
    <property type="match status" value="1"/>
</dbReference>
<evidence type="ECO:0000313" key="2">
    <source>
        <dbReference type="EMBL" id="GHA19256.1"/>
    </source>
</evidence>
<dbReference type="GO" id="GO:0004252">
    <property type="term" value="F:serine-type endopeptidase activity"/>
    <property type="evidence" value="ECO:0007669"/>
    <property type="project" value="InterPro"/>
</dbReference>